<keyword evidence="3" id="KW-1185">Reference proteome</keyword>
<feature type="compositionally biased region" description="Low complexity" evidence="1">
    <location>
        <begin position="101"/>
        <end position="111"/>
    </location>
</feature>
<dbReference type="Proteomes" id="UP000191522">
    <property type="component" value="Unassembled WGS sequence"/>
</dbReference>
<feature type="region of interest" description="Disordered" evidence="1">
    <location>
        <begin position="15"/>
        <end position="40"/>
    </location>
</feature>
<evidence type="ECO:0000313" key="3">
    <source>
        <dbReference type="Proteomes" id="UP000191522"/>
    </source>
</evidence>
<name>A0A1V6P685_PENDC</name>
<reference evidence="3" key="1">
    <citation type="journal article" date="2017" name="Nat. Microbiol.">
        <title>Global analysis of biosynthetic gene clusters reveals vast potential of secondary metabolite production in Penicillium species.</title>
        <authorList>
            <person name="Nielsen J.C."/>
            <person name="Grijseels S."/>
            <person name="Prigent S."/>
            <person name="Ji B."/>
            <person name="Dainat J."/>
            <person name="Nielsen K.F."/>
            <person name="Frisvad J.C."/>
            <person name="Workman M."/>
            <person name="Nielsen J."/>
        </authorList>
    </citation>
    <scope>NUCLEOTIDE SEQUENCE [LARGE SCALE GENOMIC DNA]</scope>
    <source>
        <strain evidence="3">IBT 11843</strain>
    </source>
</reference>
<evidence type="ECO:0000256" key="1">
    <source>
        <dbReference type="SAM" id="MobiDB-lite"/>
    </source>
</evidence>
<evidence type="ECO:0000313" key="2">
    <source>
        <dbReference type="EMBL" id="OQD72509.1"/>
    </source>
</evidence>
<dbReference type="OrthoDB" id="5409271at2759"/>
<dbReference type="EMBL" id="MDYL01000021">
    <property type="protein sequence ID" value="OQD72509.1"/>
    <property type="molecule type" value="Genomic_DNA"/>
</dbReference>
<organism evidence="2 3">
    <name type="scientific">Penicillium decumbens</name>
    <dbReference type="NCBI Taxonomy" id="69771"/>
    <lineage>
        <taxon>Eukaryota</taxon>
        <taxon>Fungi</taxon>
        <taxon>Dikarya</taxon>
        <taxon>Ascomycota</taxon>
        <taxon>Pezizomycotina</taxon>
        <taxon>Eurotiomycetes</taxon>
        <taxon>Eurotiomycetidae</taxon>
        <taxon>Eurotiales</taxon>
        <taxon>Aspergillaceae</taxon>
        <taxon>Penicillium</taxon>
    </lineage>
</organism>
<sequence length="203" mass="21386">MRPPMDSLRHQIQKLAESRANRTSTSAAAPPPYSSDLPRRSLITTASPTIMDEPGWDDPVVPITITIDSSIDVFGNNNTVILPSASSPRDTAPCPGTDSEATASSATATSSHQVRTTKIGDTAAIIIAALKRAGGLTDDLGRTRPIQIGIKSGVKIDGENNTICTGGMQPPRAFAYSPPVPVGEKRRAASEPPARAPPAKRRR</sequence>
<feature type="region of interest" description="Disordered" evidence="1">
    <location>
        <begin position="165"/>
        <end position="203"/>
    </location>
</feature>
<proteinExistence type="predicted"/>
<gene>
    <name evidence="2" type="ORF">PENDEC_c021G04635</name>
</gene>
<accession>A0A1V6P685</accession>
<dbReference type="OMA" id="DDMGYPR"/>
<comment type="caution">
    <text evidence="2">The sequence shown here is derived from an EMBL/GenBank/DDBJ whole genome shotgun (WGS) entry which is preliminary data.</text>
</comment>
<protein>
    <submittedName>
        <fullName evidence="2">Uncharacterized protein</fullName>
    </submittedName>
</protein>
<dbReference type="AlphaFoldDB" id="A0A1V6P685"/>
<feature type="region of interest" description="Disordered" evidence="1">
    <location>
        <begin position="83"/>
        <end position="114"/>
    </location>
</feature>